<comment type="similarity">
    <text evidence="1">Belongs to the metallophosphoesterase superfamily. YfcE family.</text>
</comment>
<dbReference type="EMBL" id="CP088280">
    <property type="protein sequence ID" value="UGX95638.1"/>
    <property type="molecule type" value="Genomic_DNA"/>
</dbReference>
<sequence length="256" mass="27568">MRFAAIADVHGNRPALEAVLADIAMLGLDEVVNLGDHVSGPLEAARTADLLMARGFPSIRGDQDRILVELWQAGGSGRSDFRQLTRKHFDWMASMPSTLTYNGRVFLCHGSPRDDAAFWLDHIADDGCLRPSGIDAIEAEAEGIDAEIILCAHTHIPRVVRLRDGRLVVNPGSVGLPGYDGKVPVPYVVEVGTPHACYAILEHAGAGWSAMIRYVPYDTSAMAALARSKGMLSWASAIATGWVQREGREADASVTP</sequence>
<dbReference type="EMBL" id="JACBFH010000001">
    <property type="protein sequence ID" value="NYY88240.1"/>
    <property type="molecule type" value="Genomic_DNA"/>
</dbReference>
<dbReference type="Pfam" id="PF12850">
    <property type="entry name" value="Metallophos_2"/>
    <property type="match status" value="1"/>
</dbReference>
<evidence type="ECO:0000259" key="2">
    <source>
        <dbReference type="Pfam" id="PF12850"/>
    </source>
</evidence>
<evidence type="ECO:0000256" key="1">
    <source>
        <dbReference type="ARBA" id="ARBA00008950"/>
    </source>
</evidence>
<evidence type="ECO:0000313" key="3">
    <source>
        <dbReference type="EMBL" id="NYY88240.1"/>
    </source>
</evidence>
<evidence type="ECO:0000313" key="5">
    <source>
        <dbReference type="Proteomes" id="UP000564836"/>
    </source>
</evidence>
<gene>
    <name evidence="4" type="ORF">G6321_00011080</name>
    <name evidence="3" type="ORF">G6321_07155</name>
</gene>
<proteinExistence type="inferred from homology"/>
<dbReference type="InterPro" id="IPR029052">
    <property type="entry name" value="Metallo-depent_PP-like"/>
</dbReference>
<dbReference type="InterPro" id="IPR050126">
    <property type="entry name" value="Ap4A_hydrolase"/>
</dbReference>
<dbReference type="InterPro" id="IPR024654">
    <property type="entry name" value="Calcineurin-like_PHP_lpxH"/>
</dbReference>
<name>A0A7Z0Q5J8_9BRAD</name>
<dbReference type="PANTHER" id="PTHR42850:SF2">
    <property type="entry name" value="BLL5683 PROTEIN"/>
    <property type="match status" value="1"/>
</dbReference>
<protein>
    <submittedName>
        <fullName evidence="4">Metallophosphatase family protein</fullName>
    </submittedName>
    <submittedName>
        <fullName evidence="3">Metallophosphoesterase family protein</fullName>
    </submittedName>
</protein>
<organism evidence="3">
    <name type="scientific">Bradyrhizobium barranii subsp. barranii</name>
    <dbReference type="NCBI Taxonomy" id="2823807"/>
    <lineage>
        <taxon>Bacteria</taxon>
        <taxon>Pseudomonadati</taxon>
        <taxon>Pseudomonadota</taxon>
        <taxon>Alphaproteobacteria</taxon>
        <taxon>Hyphomicrobiales</taxon>
        <taxon>Nitrobacteraceae</taxon>
        <taxon>Bradyrhizobium</taxon>
        <taxon>Bradyrhizobium barranii</taxon>
    </lineage>
</organism>
<dbReference type="InterPro" id="IPR011152">
    <property type="entry name" value="Pesterase_MJ0912"/>
</dbReference>
<dbReference type="GO" id="GO:0005737">
    <property type="term" value="C:cytoplasm"/>
    <property type="evidence" value="ECO:0007669"/>
    <property type="project" value="TreeGrafter"/>
</dbReference>
<dbReference type="GO" id="GO:0016791">
    <property type="term" value="F:phosphatase activity"/>
    <property type="evidence" value="ECO:0007669"/>
    <property type="project" value="TreeGrafter"/>
</dbReference>
<evidence type="ECO:0000313" key="4">
    <source>
        <dbReference type="EMBL" id="UGX95638.1"/>
    </source>
</evidence>
<dbReference type="Proteomes" id="UP000564836">
    <property type="component" value="Chromosome"/>
</dbReference>
<feature type="domain" description="Calcineurin-like phosphoesterase" evidence="2">
    <location>
        <begin position="1"/>
        <end position="178"/>
    </location>
</feature>
<reference evidence="4 5" key="3">
    <citation type="journal article" date="2022" name="Int. J. Syst. Evol. Microbiol.">
        <title>Strains of Bradyrhizobium barranii sp. nov. associated with legumes native to Canada are symbionts of soybeans and belong to different subspecies (subsp. barranii subsp. nov. and subsp. apii subsp. nov.) and symbiovars (sv. glycinearum and sv. septentrionale).</title>
        <authorList>
            <person name="Bromfield E.S.P."/>
            <person name="Cloutier S."/>
            <person name="Wasai-Hara S."/>
            <person name="Minamisawa K."/>
        </authorList>
    </citation>
    <scope>NUCLEOTIDE SEQUENCE [LARGE SCALE GENOMIC DNA]</scope>
    <source>
        <strain evidence="4 5">323S2</strain>
    </source>
</reference>
<dbReference type="SUPFAM" id="SSF56300">
    <property type="entry name" value="Metallo-dependent phosphatases"/>
    <property type="match status" value="1"/>
</dbReference>
<dbReference type="AlphaFoldDB" id="A0A7Z0Q5J8"/>
<dbReference type="PIRSF" id="PIRSF000883">
    <property type="entry name" value="Pesterase_MJ0912"/>
    <property type="match status" value="1"/>
</dbReference>
<dbReference type="Gene3D" id="3.60.21.10">
    <property type="match status" value="1"/>
</dbReference>
<accession>A0A7Z0Q5J8</accession>
<reference evidence="4 5" key="1">
    <citation type="journal article" date="2017" name="Syst. Appl. Microbiol.">
        <title>Soybeans inoculated with root zone soils of Canadian native legumes harbour diverse and novel Bradyrhizobium spp. that possess agricultural potential.</title>
        <authorList>
            <person name="Bromfield E.S.P."/>
            <person name="Cloutier S."/>
            <person name="Tambong J.T."/>
            <person name="Tran Thi T.V."/>
        </authorList>
    </citation>
    <scope>NUCLEOTIDE SEQUENCE [LARGE SCALE GENOMIC DNA]</scope>
    <source>
        <strain evidence="4 5">323S2</strain>
    </source>
</reference>
<dbReference type="RefSeq" id="WP_166344113.1">
    <property type="nucleotide sequence ID" value="NZ_CP088280.1"/>
</dbReference>
<reference evidence="3" key="2">
    <citation type="submission" date="2020-06" db="EMBL/GenBank/DDBJ databases">
        <title>Whole Genome Sequence of Bradyrhizobium sp. Strain 323S2.</title>
        <authorList>
            <person name="Bromfield E.S.P."/>
        </authorList>
    </citation>
    <scope>NUCLEOTIDE SEQUENCE [LARGE SCALE GENOMIC DNA]</scope>
    <source>
        <strain evidence="3">323S2</strain>
    </source>
</reference>
<dbReference type="PANTHER" id="PTHR42850">
    <property type="entry name" value="METALLOPHOSPHOESTERASE"/>
    <property type="match status" value="1"/>
</dbReference>